<sequence length="243" mass="26012">WKLAMAGAGVVDIAKTADAPTIVQAGVFTQHCLDVAVTTADASMDATDQYFVRQIVEGLNTAFLGFGQSNARRITVSFWVKSAKTGLHWLSLRNNAGDRSYPTSYTVNAANTWERKVITIPGDVTGTWLYTTSSGIMITWALGMGSNFFLGATPDAWNAGNFLAAGTSVNVMDTIGNHFKLALVQVEEGVGASPFEQLQQDVILDRCRRYYRKSFAQATAPAQNVGTNVGAAFAVSHAASAVF</sequence>
<feature type="non-terminal residue" evidence="1">
    <location>
        <position position="1"/>
    </location>
</feature>
<accession>X0XGC1</accession>
<dbReference type="AlphaFoldDB" id="X0XGC1"/>
<evidence type="ECO:0000313" key="1">
    <source>
        <dbReference type="EMBL" id="GAG35698.1"/>
    </source>
</evidence>
<gene>
    <name evidence="1" type="ORF">S01H1_72502</name>
</gene>
<proteinExistence type="predicted"/>
<protein>
    <submittedName>
        <fullName evidence="1">Uncharacterized protein</fullName>
    </submittedName>
</protein>
<organism evidence="1">
    <name type="scientific">marine sediment metagenome</name>
    <dbReference type="NCBI Taxonomy" id="412755"/>
    <lineage>
        <taxon>unclassified sequences</taxon>
        <taxon>metagenomes</taxon>
        <taxon>ecological metagenomes</taxon>
    </lineage>
</organism>
<feature type="non-terminal residue" evidence="1">
    <location>
        <position position="243"/>
    </location>
</feature>
<comment type="caution">
    <text evidence="1">The sequence shown here is derived from an EMBL/GenBank/DDBJ whole genome shotgun (WGS) entry which is preliminary data.</text>
</comment>
<reference evidence="1" key="1">
    <citation type="journal article" date="2014" name="Front. Microbiol.">
        <title>High frequency of phylogenetically diverse reductive dehalogenase-homologous genes in deep subseafloor sedimentary metagenomes.</title>
        <authorList>
            <person name="Kawai M."/>
            <person name="Futagami T."/>
            <person name="Toyoda A."/>
            <person name="Takaki Y."/>
            <person name="Nishi S."/>
            <person name="Hori S."/>
            <person name="Arai W."/>
            <person name="Tsubouchi T."/>
            <person name="Morono Y."/>
            <person name="Uchiyama I."/>
            <person name="Ito T."/>
            <person name="Fujiyama A."/>
            <person name="Inagaki F."/>
            <person name="Takami H."/>
        </authorList>
    </citation>
    <scope>NUCLEOTIDE SEQUENCE</scope>
    <source>
        <strain evidence="1">Expedition CK06-06</strain>
    </source>
</reference>
<name>X0XGC1_9ZZZZ</name>
<dbReference type="EMBL" id="BARS01048362">
    <property type="protein sequence ID" value="GAG35698.1"/>
    <property type="molecule type" value="Genomic_DNA"/>
</dbReference>